<sequence>GITVPRDQTTDLENRDSDLLSCRSQLGSQSFGPCRRSLPGLSQGVKPTSILLSVWCELSSSTRAQGGAGQSLDGNPFAWTALPVAEGGEEKEAWGSPAPLWGPGAVCTMAWTPLLLVLLSHCTGSLSQPVLTQPSPLSASPGASARLTCTLSSGFGVDGYWIYWYQQKPGNPPWHLLYYYSDSDKDQGSMVPSRFSGSRDASANAGFCSPL</sequence>
<organism evidence="3 4">
    <name type="scientific">Equus caballus</name>
    <name type="common">Horse</name>
    <dbReference type="NCBI Taxonomy" id="9796"/>
    <lineage>
        <taxon>Eukaryota</taxon>
        <taxon>Metazoa</taxon>
        <taxon>Chordata</taxon>
        <taxon>Craniata</taxon>
        <taxon>Vertebrata</taxon>
        <taxon>Euteleostomi</taxon>
        <taxon>Mammalia</taxon>
        <taxon>Eutheria</taxon>
        <taxon>Laurasiatheria</taxon>
        <taxon>Perissodactyla</taxon>
        <taxon>Equidae</taxon>
        <taxon>Equus</taxon>
    </lineage>
</organism>
<dbReference type="AlphaFoldDB" id="A0A9L0T8Z8"/>
<evidence type="ECO:0000259" key="2">
    <source>
        <dbReference type="Pfam" id="PF07686"/>
    </source>
</evidence>
<proteinExistence type="predicted"/>
<reference evidence="3" key="2">
    <citation type="submission" date="2025-08" db="UniProtKB">
        <authorList>
            <consortium name="Ensembl"/>
        </authorList>
    </citation>
    <scope>IDENTIFICATION</scope>
    <source>
        <strain evidence="3">Thoroughbred</strain>
    </source>
</reference>
<evidence type="ECO:0000256" key="1">
    <source>
        <dbReference type="SAM" id="MobiDB-lite"/>
    </source>
</evidence>
<accession>A0A9L0T8Z8</accession>
<reference evidence="3" key="3">
    <citation type="submission" date="2025-09" db="UniProtKB">
        <authorList>
            <consortium name="Ensembl"/>
        </authorList>
    </citation>
    <scope>IDENTIFICATION</scope>
    <source>
        <strain evidence="3">Thoroughbred</strain>
    </source>
</reference>
<dbReference type="Proteomes" id="UP000002281">
    <property type="component" value="Chromosome 8"/>
</dbReference>
<keyword evidence="4" id="KW-1185">Reference proteome</keyword>
<dbReference type="InterPro" id="IPR036179">
    <property type="entry name" value="Ig-like_dom_sf"/>
</dbReference>
<dbReference type="Gene3D" id="2.60.40.10">
    <property type="entry name" value="Immunoglobulins"/>
    <property type="match status" value="1"/>
</dbReference>
<evidence type="ECO:0000313" key="4">
    <source>
        <dbReference type="Proteomes" id="UP000002281"/>
    </source>
</evidence>
<dbReference type="GeneTree" id="ENSGT00940000153520"/>
<reference evidence="3 4" key="1">
    <citation type="journal article" date="2009" name="Science">
        <title>Genome sequence, comparative analysis, and population genetics of the domestic horse.</title>
        <authorList>
            <consortium name="Broad Institute Genome Sequencing Platform"/>
            <consortium name="Broad Institute Whole Genome Assembly Team"/>
            <person name="Wade C.M."/>
            <person name="Giulotto E."/>
            <person name="Sigurdsson S."/>
            <person name="Zoli M."/>
            <person name="Gnerre S."/>
            <person name="Imsland F."/>
            <person name="Lear T.L."/>
            <person name="Adelson D.L."/>
            <person name="Bailey E."/>
            <person name="Bellone R.R."/>
            <person name="Bloecker H."/>
            <person name="Distl O."/>
            <person name="Edgar R.C."/>
            <person name="Garber M."/>
            <person name="Leeb T."/>
            <person name="Mauceli E."/>
            <person name="MacLeod J.N."/>
            <person name="Penedo M.C.T."/>
            <person name="Raison J.M."/>
            <person name="Sharpe T."/>
            <person name="Vogel J."/>
            <person name="Andersson L."/>
            <person name="Antczak D.F."/>
            <person name="Biagi T."/>
            <person name="Binns M.M."/>
            <person name="Chowdhary B.P."/>
            <person name="Coleman S.J."/>
            <person name="Della Valle G."/>
            <person name="Fryc S."/>
            <person name="Guerin G."/>
            <person name="Hasegawa T."/>
            <person name="Hill E.W."/>
            <person name="Jurka J."/>
            <person name="Kiialainen A."/>
            <person name="Lindgren G."/>
            <person name="Liu J."/>
            <person name="Magnani E."/>
            <person name="Mickelson J.R."/>
            <person name="Murray J."/>
            <person name="Nergadze S.G."/>
            <person name="Onofrio R."/>
            <person name="Pedroni S."/>
            <person name="Piras M.F."/>
            <person name="Raudsepp T."/>
            <person name="Rocchi M."/>
            <person name="Roeed K.H."/>
            <person name="Ryder O.A."/>
            <person name="Searle S."/>
            <person name="Skow L."/>
            <person name="Swinburne J.E."/>
            <person name="Syvaenen A.C."/>
            <person name="Tozaki T."/>
            <person name="Valberg S.J."/>
            <person name="Vaudin M."/>
            <person name="White J.R."/>
            <person name="Zody M.C."/>
            <person name="Lander E.S."/>
            <person name="Lindblad-Toh K."/>
        </authorList>
    </citation>
    <scope>NUCLEOTIDE SEQUENCE [LARGE SCALE GENOMIC DNA]</scope>
    <source>
        <strain evidence="3 4">Thoroughbred</strain>
    </source>
</reference>
<feature type="region of interest" description="Disordered" evidence="1">
    <location>
        <begin position="190"/>
        <end position="211"/>
    </location>
</feature>
<dbReference type="SUPFAM" id="SSF48726">
    <property type="entry name" value="Immunoglobulin"/>
    <property type="match status" value="1"/>
</dbReference>
<dbReference type="PANTHER" id="PTHR23267">
    <property type="entry name" value="IMMUNOGLOBULIN LIGHT CHAIN"/>
    <property type="match status" value="1"/>
</dbReference>
<dbReference type="InterPro" id="IPR013783">
    <property type="entry name" value="Ig-like_fold"/>
</dbReference>
<dbReference type="InterPro" id="IPR013106">
    <property type="entry name" value="Ig_V-set"/>
</dbReference>
<dbReference type="InterPro" id="IPR050150">
    <property type="entry name" value="IgV_Light_Chain"/>
</dbReference>
<feature type="domain" description="Immunoglobulin V-set" evidence="2">
    <location>
        <begin position="132"/>
        <end position="202"/>
    </location>
</feature>
<protein>
    <recommendedName>
        <fullName evidence="2">Immunoglobulin V-set domain-containing protein</fullName>
    </recommendedName>
</protein>
<dbReference type="Ensembl" id="ENSECAT00000128157.1">
    <property type="protein sequence ID" value="ENSECAP00000082754.1"/>
    <property type="gene ID" value="ENSECAG00000053518.1"/>
</dbReference>
<evidence type="ECO:0000313" key="3">
    <source>
        <dbReference type="Ensembl" id="ENSECAP00000082754.1"/>
    </source>
</evidence>
<dbReference type="Pfam" id="PF07686">
    <property type="entry name" value="V-set"/>
    <property type="match status" value="1"/>
</dbReference>
<name>A0A9L0T8Z8_HORSE</name>